<feature type="non-terminal residue" evidence="2">
    <location>
        <position position="1"/>
    </location>
</feature>
<gene>
    <name evidence="2" type="ORF">DXG03_006869</name>
</gene>
<comment type="caution">
    <text evidence="2">The sequence shown here is derived from an EMBL/GenBank/DDBJ whole genome shotgun (WGS) entry which is preliminary data.</text>
</comment>
<protein>
    <recommendedName>
        <fullName evidence="1">DUF4246 domain-containing protein</fullName>
    </recommendedName>
</protein>
<dbReference type="InterPro" id="IPR049192">
    <property type="entry name" value="DUF4246_C"/>
</dbReference>
<keyword evidence="3" id="KW-1185">Reference proteome</keyword>
<organism evidence="2 3">
    <name type="scientific">Asterophora parasitica</name>
    <dbReference type="NCBI Taxonomy" id="117018"/>
    <lineage>
        <taxon>Eukaryota</taxon>
        <taxon>Fungi</taxon>
        <taxon>Dikarya</taxon>
        <taxon>Basidiomycota</taxon>
        <taxon>Agaricomycotina</taxon>
        <taxon>Agaricomycetes</taxon>
        <taxon>Agaricomycetidae</taxon>
        <taxon>Agaricales</taxon>
        <taxon>Tricholomatineae</taxon>
        <taxon>Lyophyllaceae</taxon>
        <taxon>Asterophora</taxon>
    </lineage>
</organism>
<evidence type="ECO:0000313" key="3">
    <source>
        <dbReference type="Proteomes" id="UP000775547"/>
    </source>
</evidence>
<dbReference type="AlphaFoldDB" id="A0A9P7FN16"/>
<dbReference type="EMBL" id="JABCKV010004798">
    <property type="protein sequence ID" value="KAG5633649.1"/>
    <property type="molecule type" value="Genomic_DNA"/>
</dbReference>
<sequence>NEHICASAIYYYDIMDITASGPAFRQKSDTEDGLQPPQYQWDWFPTVFGCENEGPMLQDVGSVDTREGRLLTWPNVLQHRVHPFSLADPTKPGHRKIVALFLVDPNIRIISTANVPCQQREWWAEA</sequence>
<dbReference type="OrthoDB" id="415532at2759"/>
<reference evidence="2" key="2">
    <citation type="submission" date="2021-10" db="EMBL/GenBank/DDBJ databases">
        <title>Phylogenomics reveals ancestral predisposition of the termite-cultivated fungus Termitomyces towards a domesticated lifestyle.</title>
        <authorList>
            <person name="Auxier B."/>
            <person name="Grum-Grzhimaylo A."/>
            <person name="Cardenas M.E."/>
            <person name="Lodge J.D."/>
            <person name="Laessoe T."/>
            <person name="Pedersen O."/>
            <person name="Smith M.E."/>
            <person name="Kuyper T.W."/>
            <person name="Franco-Molano E.A."/>
            <person name="Baroni T.J."/>
            <person name="Aanen D.K."/>
        </authorList>
    </citation>
    <scope>NUCLEOTIDE SEQUENCE</scope>
    <source>
        <strain evidence="2">AP01</strain>
        <tissue evidence="2">Mycelium</tissue>
    </source>
</reference>
<dbReference type="InterPro" id="IPR025340">
    <property type="entry name" value="DUF4246"/>
</dbReference>
<dbReference type="PANTHER" id="PTHR33119:SF1">
    <property type="entry name" value="FE2OG DIOXYGENASE DOMAIN-CONTAINING PROTEIN"/>
    <property type="match status" value="1"/>
</dbReference>
<evidence type="ECO:0000313" key="2">
    <source>
        <dbReference type="EMBL" id="KAG5633649.1"/>
    </source>
</evidence>
<feature type="domain" description="DUF4246" evidence="1">
    <location>
        <begin position="1"/>
        <end position="125"/>
    </location>
</feature>
<accession>A0A9P7FN16</accession>
<dbReference type="Pfam" id="PF14033">
    <property type="entry name" value="DUF4246"/>
    <property type="match status" value="1"/>
</dbReference>
<dbReference type="Proteomes" id="UP000775547">
    <property type="component" value="Unassembled WGS sequence"/>
</dbReference>
<proteinExistence type="predicted"/>
<reference evidence="2" key="1">
    <citation type="submission" date="2020-07" db="EMBL/GenBank/DDBJ databases">
        <authorList>
            <person name="Nieuwenhuis M."/>
            <person name="Van De Peppel L.J.J."/>
        </authorList>
    </citation>
    <scope>NUCLEOTIDE SEQUENCE</scope>
    <source>
        <strain evidence="2">AP01</strain>
        <tissue evidence="2">Mycelium</tissue>
    </source>
</reference>
<dbReference type="PANTHER" id="PTHR33119">
    <property type="entry name" value="IFI3P"/>
    <property type="match status" value="1"/>
</dbReference>
<name>A0A9P7FN16_9AGAR</name>
<evidence type="ECO:0000259" key="1">
    <source>
        <dbReference type="Pfam" id="PF14033"/>
    </source>
</evidence>